<evidence type="ECO:0000256" key="1">
    <source>
        <dbReference type="SAM" id="MobiDB-lite"/>
    </source>
</evidence>
<name>A0ABQ7SD98_9ACAR</name>
<organism evidence="2 3">
    <name type="scientific">Fragariocoptes setiger</name>
    <dbReference type="NCBI Taxonomy" id="1670756"/>
    <lineage>
        <taxon>Eukaryota</taxon>
        <taxon>Metazoa</taxon>
        <taxon>Ecdysozoa</taxon>
        <taxon>Arthropoda</taxon>
        <taxon>Chelicerata</taxon>
        <taxon>Arachnida</taxon>
        <taxon>Acari</taxon>
        <taxon>Acariformes</taxon>
        <taxon>Trombidiformes</taxon>
        <taxon>Prostigmata</taxon>
        <taxon>Eupodina</taxon>
        <taxon>Eriophyoidea</taxon>
        <taxon>Phytoptidae</taxon>
        <taxon>Fragariocoptes</taxon>
    </lineage>
</organism>
<accession>A0ABQ7SD98</accession>
<reference evidence="2 3" key="1">
    <citation type="submission" date="2020-10" db="EMBL/GenBank/DDBJ databases">
        <authorList>
            <person name="Klimov P.B."/>
            <person name="Dyachkov S.M."/>
            <person name="Chetverikov P.E."/>
        </authorList>
    </citation>
    <scope>NUCLEOTIDE SEQUENCE [LARGE SCALE GENOMIC DNA]</scope>
    <source>
        <strain evidence="2">BMOC 18-1129-001#AD2665</strain>
        <tissue evidence="2">Entire mites</tissue>
    </source>
</reference>
<gene>
    <name evidence="2" type="ORF">GZH46_00079</name>
</gene>
<sequence>MPKRSHGNMKKTAHNSVAPIMASNIGATGGHGYPPIKILMKQPKAIVLDLLGVLVSRSFMTTSREFKEFFYNNIVDYLNDNWKQKQLRIMINFFRCSQANVPDEYKLAERDDSREEQVKQAKRHIIWKHKNDPNNSALSLFMLAITEWGYKNKLLVTTVYDDVPAALKAWRELKIPIYVGVGSADFLVMVLTNTNHGNLLPYFVGHMNIMDFDGTRANKDFRKLITILNIAPDKILYLTRFRQDCRKALEAGLQSAIVLRPDFDVHNVMPLLRRKRGQLGQVVDAAASRFEPDGTAAQSPPNKAGRQINDPNNGPEIKRELVEKISAISLIDDQADDHASTQSSAIGEIDINKYHIILSLTELAFK</sequence>
<dbReference type="PANTHER" id="PTHR20371:SF1">
    <property type="entry name" value="ENOLASE-PHOSPHATASE E1"/>
    <property type="match status" value="1"/>
</dbReference>
<dbReference type="InterPro" id="IPR023214">
    <property type="entry name" value="HAD_sf"/>
</dbReference>
<feature type="region of interest" description="Disordered" evidence="1">
    <location>
        <begin position="290"/>
        <end position="315"/>
    </location>
</feature>
<dbReference type="SUPFAM" id="SSF56784">
    <property type="entry name" value="HAD-like"/>
    <property type="match status" value="1"/>
</dbReference>
<keyword evidence="3" id="KW-1185">Reference proteome</keyword>
<dbReference type="Proteomes" id="UP000825002">
    <property type="component" value="Unassembled WGS sequence"/>
</dbReference>
<protein>
    <submittedName>
        <fullName evidence="2">Enolase-phosphatase E1</fullName>
    </submittedName>
</protein>
<dbReference type="Gene3D" id="3.40.50.1000">
    <property type="entry name" value="HAD superfamily/HAD-like"/>
    <property type="match status" value="1"/>
</dbReference>
<evidence type="ECO:0000313" key="3">
    <source>
        <dbReference type="Proteomes" id="UP000825002"/>
    </source>
</evidence>
<comment type="caution">
    <text evidence="2">The sequence shown here is derived from an EMBL/GenBank/DDBJ whole genome shotgun (WGS) entry which is preliminary data.</text>
</comment>
<evidence type="ECO:0000313" key="2">
    <source>
        <dbReference type="EMBL" id="KAG9511341.1"/>
    </source>
</evidence>
<proteinExistence type="predicted"/>
<dbReference type="PANTHER" id="PTHR20371">
    <property type="entry name" value="ENOLASE-PHOSPHATASE E1"/>
    <property type="match status" value="1"/>
</dbReference>
<dbReference type="EMBL" id="JAIFTH010000009">
    <property type="protein sequence ID" value="KAG9511341.1"/>
    <property type="molecule type" value="Genomic_DNA"/>
</dbReference>
<dbReference type="InterPro" id="IPR036412">
    <property type="entry name" value="HAD-like_sf"/>
</dbReference>